<dbReference type="Gene3D" id="1.10.10.10">
    <property type="entry name" value="Winged helix-like DNA-binding domain superfamily/Winged helix DNA-binding domain"/>
    <property type="match status" value="1"/>
</dbReference>
<name>A0A7W0HNR2_9ACTN</name>
<evidence type="ECO:0000256" key="2">
    <source>
        <dbReference type="ARBA" id="ARBA00023015"/>
    </source>
</evidence>
<keyword evidence="3" id="KW-0731">Sigma factor</keyword>
<dbReference type="InterPro" id="IPR036388">
    <property type="entry name" value="WH-like_DNA-bd_sf"/>
</dbReference>
<keyword evidence="2" id="KW-0805">Transcription regulation</keyword>
<organism evidence="8 9">
    <name type="scientific">Nonomuraea soli</name>
    <dbReference type="NCBI Taxonomy" id="1032476"/>
    <lineage>
        <taxon>Bacteria</taxon>
        <taxon>Bacillati</taxon>
        <taxon>Actinomycetota</taxon>
        <taxon>Actinomycetes</taxon>
        <taxon>Streptosporangiales</taxon>
        <taxon>Streptosporangiaceae</taxon>
        <taxon>Nonomuraea</taxon>
    </lineage>
</organism>
<evidence type="ECO:0000256" key="1">
    <source>
        <dbReference type="ARBA" id="ARBA00010641"/>
    </source>
</evidence>
<sequence length="174" mass="19663">MRAAFISFMESESARLIRFLMYNGASLEDSKDAVQDAFLDTWKLLITQPAAWITIEDPRLWIRQVARRALARPRGQRRTQAPTVPLTTGLPGHDRAVEDEIEQAVVTSDLCAALRRVPPDQRLAMAYYLEDLTHPVIAEQLGITEQQSRDLIKRARTALRVALLAYHGKSGDPR</sequence>
<dbReference type="SUPFAM" id="SSF88946">
    <property type="entry name" value="Sigma2 domain of RNA polymerase sigma factors"/>
    <property type="match status" value="1"/>
</dbReference>
<evidence type="ECO:0000313" key="8">
    <source>
        <dbReference type="EMBL" id="MBA2890063.1"/>
    </source>
</evidence>
<dbReference type="EMBL" id="JACDUR010000001">
    <property type="protein sequence ID" value="MBA2890063.1"/>
    <property type="molecule type" value="Genomic_DNA"/>
</dbReference>
<keyword evidence="9" id="KW-1185">Reference proteome</keyword>
<reference evidence="8 9" key="1">
    <citation type="submission" date="2020-07" db="EMBL/GenBank/DDBJ databases">
        <title>Genomic Encyclopedia of Type Strains, Phase IV (KMG-IV): sequencing the most valuable type-strain genomes for metagenomic binning, comparative biology and taxonomic classification.</title>
        <authorList>
            <person name="Goeker M."/>
        </authorList>
    </citation>
    <scope>NUCLEOTIDE SEQUENCE [LARGE SCALE GENOMIC DNA]</scope>
    <source>
        <strain evidence="8 9">DSM 45533</strain>
    </source>
</reference>
<evidence type="ECO:0000256" key="3">
    <source>
        <dbReference type="ARBA" id="ARBA00023082"/>
    </source>
</evidence>
<dbReference type="GO" id="GO:0006352">
    <property type="term" value="P:DNA-templated transcription initiation"/>
    <property type="evidence" value="ECO:0007669"/>
    <property type="project" value="InterPro"/>
</dbReference>
<comment type="caution">
    <text evidence="8">The sequence shown here is derived from an EMBL/GenBank/DDBJ whole genome shotgun (WGS) entry which is preliminary data.</text>
</comment>
<feature type="domain" description="RNA polymerase sigma factor 70 region 4 type 2" evidence="7">
    <location>
        <begin position="112"/>
        <end position="159"/>
    </location>
</feature>
<dbReference type="InterPro" id="IPR013249">
    <property type="entry name" value="RNA_pol_sigma70_r4_t2"/>
</dbReference>
<dbReference type="GO" id="GO:0016987">
    <property type="term" value="F:sigma factor activity"/>
    <property type="evidence" value="ECO:0007669"/>
    <property type="project" value="UniProtKB-KW"/>
</dbReference>
<dbReference type="Pfam" id="PF08281">
    <property type="entry name" value="Sigma70_r4_2"/>
    <property type="match status" value="1"/>
</dbReference>
<accession>A0A7W0HNR2</accession>
<protein>
    <submittedName>
        <fullName evidence="8">RNA polymerase sigma factor (Sigma-70 family)</fullName>
    </submittedName>
</protein>
<dbReference type="Proteomes" id="UP000530928">
    <property type="component" value="Unassembled WGS sequence"/>
</dbReference>
<keyword evidence="4" id="KW-0238">DNA-binding</keyword>
<dbReference type="InterPro" id="IPR039425">
    <property type="entry name" value="RNA_pol_sigma-70-like"/>
</dbReference>
<dbReference type="RefSeq" id="WP_181608790.1">
    <property type="nucleotide sequence ID" value="NZ_BAABAM010000001.1"/>
</dbReference>
<dbReference type="InterPro" id="IPR013325">
    <property type="entry name" value="RNA_pol_sigma_r2"/>
</dbReference>
<evidence type="ECO:0000313" key="9">
    <source>
        <dbReference type="Proteomes" id="UP000530928"/>
    </source>
</evidence>
<keyword evidence="5" id="KW-0804">Transcription</keyword>
<feature type="region of interest" description="Disordered" evidence="6">
    <location>
        <begin position="73"/>
        <end position="92"/>
    </location>
</feature>
<dbReference type="PANTHER" id="PTHR43133">
    <property type="entry name" value="RNA POLYMERASE ECF-TYPE SIGMA FACTO"/>
    <property type="match status" value="1"/>
</dbReference>
<dbReference type="InterPro" id="IPR014284">
    <property type="entry name" value="RNA_pol_sigma-70_dom"/>
</dbReference>
<evidence type="ECO:0000259" key="7">
    <source>
        <dbReference type="Pfam" id="PF08281"/>
    </source>
</evidence>
<gene>
    <name evidence="8" type="ORF">HNR30_001398</name>
</gene>
<dbReference type="GO" id="GO:0003677">
    <property type="term" value="F:DNA binding"/>
    <property type="evidence" value="ECO:0007669"/>
    <property type="project" value="UniProtKB-KW"/>
</dbReference>
<proteinExistence type="inferred from homology"/>
<dbReference type="PANTHER" id="PTHR43133:SF8">
    <property type="entry name" value="RNA POLYMERASE SIGMA FACTOR HI_1459-RELATED"/>
    <property type="match status" value="1"/>
</dbReference>
<dbReference type="InterPro" id="IPR013324">
    <property type="entry name" value="RNA_pol_sigma_r3/r4-like"/>
</dbReference>
<comment type="similarity">
    <text evidence="1">Belongs to the sigma-70 factor family. ECF subfamily.</text>
</comment>
<dbReference type="NCBIfam" id="TIGR02937">
    <property type="entry name" value="sigma70-ECF"/>
    <property type="match status" value="1"/>
</dbReference>
<dbReference type="AlphaFoldDB" id="A0A7W0HNR2"/>
<evidence type="ECO:0000256" key="4">
    <source>
        <dbReference type="ARBA" id="ARBA00023125"/>
    </source>
</evidence>
<evidence type="ECO:0000256" key="6">
    <source>
        <dbReference type="SAM" id="MobiDB-lite"/>
    </source>
</evidence>
<dbReference type="SUPFAM" id="SSF88659">
    <property type="entry name" value="Sigma3 and sigma4 domains of RNA polymerase sigma factors"/>
    <property type="match status" value="1"/>
</dbReference>
<evidence type="ECO:0000256" key="5">
    <source>
        <dbReference type="ARBA" id="ARBA00023163"/>
    </source>
</evidence>
<dbReference type="Gene3D" id="1.10.1740.10">
    <property type="match status" value="1"/>
</dbReference>